<dbReference type="RefSeq" id="WP_105483782.1">
    <property type="nucleotide sequence ID" value="NZ_NIGF01000008.1"/>
</dbReference>
<dbReference type="InterPro" id="IPR009019">
    <property type="entry name" value="KH_sf_prok-type"/>
</dbReference>
<dbReference type="InterPro" id="IPR057258">
    <property type="entry name" value="Ribosomal_uS3"/>
</dbReference>
<keyword evidence="13" id="KW-1185">Reference proteome</keyword>
<comment type="caution">
    <text evidence="12">The sequence shown here is derived from an EMBL/GenBank/DDBJ whole genome shotgun (WGS) entry which is preliminary data.</text>
</comment>
<evidence type="ECO:0000256" key="4">
    <source>
        <dbReference type="ARBA" id="ARBA00022980"/>
    </source>
</evidence>
<keyword evidence="5 8" id="KW-0687">Ribonucleoprotein</keyword>
<dbReference type="InterPro" id="IPR004087">
    <property type="entry name" value="KH_dom"/>
</dbReference>
<evidence type="ECO:0000256" key="6">
    <source>
        <dbReference type="ARBA" id="ARBA00024998"/>
    </source>
</evidence>
<keyword evidence="3 8" id="KW-0694">RNA-binding</keyword>
<evidence type="ECO:0000256" key="5">
    <source>
        <dbReference type="ARBA" id="ARBA00023274"/>
    </source>
</evidence>
<feature type="compositionally biased region" description="Basic and acidic residues" evidence="10">
    <location>
        <begin position="236"/>
        <end position="253"/>
    </location>
</feature>
<protein>
    <recommendedName>
        <fullName evidence="7 8">Small ribosomal subunit protein uS3</fullName>
    </recommendedName>
</protein>
<dbReference type="AlphaFoldDB" id="A0A2S8ST71"/>
<dbReference type="InParanoid" id="A0A2S8ST71"/>
<keyword evidence="4 8" id="KW-0689">Ribosomal protein</keyword>
<reference evidence="12 13" key="1">
    <citation type="journal article" date="2018" name="Syst. Appl. Microbiol.">
        <title>Abditibacterium utsteinense sp. nov., the first cultivated member of candidate phylum FBP, isolated from ice-free Antarctic soil samples.</title>
        <authorList>
            <person name="Tahon G."/>
            <person name="Tytgat B."/>
            <person name="Lebbe L."/>
            <person name="Carlier A."/>
            <person name="Willems A."/>
        </authorList>
    </citation>
    <scope>NUCLEOTIDE SEQUENCE [LARGE SCALE GENOMIC DNA]</scope>
    <source>
        <strain evidence="12 13">LMG 29911</strain>
    </source>
</reference>
<dbReference type="Pfam" id="PF00189">
    <property type="entry name" value="Ribosomal_S3_C"/>
    <property type="match status" value="1"/>
</dbReference>
<keyword evidence="2 8" id="KW-0699">rRNA-binding</keyword>
<evidence type="ECO:0000313" key="13">
    <source>
        <dbReference type="Proteomes" id="UP000237684"/>
    </source>
</evidence>
<dbReference type="EMBL" id="NIGF01000008">
    <property type="protein sequence ID" value="PQV63949.1"/>
    <property type="molecule type" value="Genomic_DNA"/>
</dbReference>
<evidence type="ECO:0000256" key="8">
    <source>
        <dbReference type="HAMAP-Rule" id="MF_01309"/>
    </source>
</evidence>
<dbReference type="HAMAP" id="MF_01309_B">
    <property type="entry name" value="Ribosomal_uS3_B"/>
    <property type="match status" value="1"/>
</dbReference>
<dbReference type="SUPFAM" id="SSF54821">
    <property type="entry name" value="Ribosomal protein S3 C-terminal domain"/>
    <property type="match status" value="1"/>
</dbReference>
<sequence length="277" mass="31436">MGQKIHPYGLRLGIIKPWHSRWYSKDNYKEYLLEDERIRRFVKKFLKNKPVRPGSRDRNNDPALSRIEIERQASRVTVKLHTAKPGVVIGQRGQDIERLQKALQNLCKRDVRVTVEEVRSPNLDGQLVAESIAQQIERRVAFRRAIRMTLQRVMKEGALGCKILASGRLAGAEIARHEQVRDGKVPLHTLRADIDYGFAEAATTYGNIGVKCWIYRGDIIGDMEAPTQSLQRGPRGPRDRDDRDRRPRRDGDNRGGGGDNRGPRNDNRSGGSSGGNR</sequence>
<dbReference type="GO" id="GO:0022627">
    <property type="term" value="C:cytosolic small ribosomal subunit"/>
    <property type="evidence" value="ECO:0007669"/>
    <property type="project" value="TreeGrafter"/>
</dbReference>
<evidence type="ECO:0000256" key="7">
    <source>
        <dbReference type="ARBA" id="ARBA00035257"/>
    </source>
</evidence>
<dbReference type="SMART" id="SM00322">
    <property type="entry name" value="KH"/>
    <property type="match status" value="1"/>
</dbReference>
<comment type="function">
    <text evidence="6 8">Binds the lower part of the 30S subunit head. Binds mRNA in the 70S ribosome, positioning it for translation.</text>
</comment>
<feature type="domain" description="KH type-2" evidence="11">
    <location>
        <begin position="38"/>
        <end position="119"/>
    </location>
</feature>
<dbReference type="PANTHER" id="PTHR11760:SF19">
    <property type="entry name" value="SMALL RIBOSOMAL SUBUNIT PROTEIN US3C"/>
    <property type="match status" value="1"/>
</dbReference>
<dbReference type="GO" id="GO:0003735">
    <property type="term" value="F:structural constituent of ribosome"/>
    <property type="evidence" value="ECO:0007669"/>
    <property type="project" value="InterPro"/>
</dbReference>
<organism evidence="12 13">
    <name type="scientific">Abditibacterium utsteinense</name>
    <dbReference type="NCBI Taxonomy" id="1960156"/>
    <lineage>
        <taxon>Bacteria</taxon>
        <taxon>Pseudomonadati</taxon>
        <taxon>Abditibacteriota</taxon>
        <taxon>Abditibacteriia</taxon>
        <taxon>Abditibacteriales</taxon>
        <taxon>Abditibacteriaceae</taxon>
        <taxon>Abditibacterium</taxon>
    </lineage>
</organism>
<dbReference type="InterPro" id="IPR018280">
    <property type="entry name" value="Ribosomal_uS3_CS"/>
</dbReference>
<dbReference type="OrthoDB" id="9806396at2"/>
<dbReference type="FunFam" id="3.30.300.20:FF:000001">
    <property type="entry name" value="30S ribosomal protein S3"/>
    <property type="match status" value="1"/>
</dbReference>
<gene>
    <name evidence="8" type="primary">rpsC</name>
    <name evidence="12" type="ORF">B1R32_108160</name>
</gene>
<dbReference type="InterPro" id="IPR036419">
    <property type="entry name" value="Ribosomal_S3_C_sf"/>
</dbReference>
<dbReference type="PANTHER" id="PTHR11760">
    <property type="entry name" value="30S/40S RIBOSOMAL PROTEIN S3"/>
    <property type="match status" value="1"/>
</dbReference>
<dbReference type="PROSITE" id="PS00548">
    <property type="entry name" value="RIBOSOMAL_S3"/>
    <property type="match status" value="1"/>
</dbReference>
<dbReference type="SUPFAM" id="SSF54814">
    <property type="entry name" value="Prokaryotic type KH domain (KH-domain type II)"/>
    <property type="match status" value="1"/>
</dbReference>
<dbReference type="Proteomes" id="UP000237684">
    <property type="component" value="Unassembled WGS sequence"/>
</dbReference>
<dbReference type="InterPro" id="IPR015946">
    <property type="entry name" value="KH_dom-like_a/b"/>
</dbReference>
<comment type="similarity">
    <text evidence="1 8 9">Belongs to the universal ribosomal protein uS3 family.</text>
</comment>
<dbReference type="NCBIfam" id="TIGR01009">
    <property type="entry name" value="rpsC_bact"/>
    <property type="match status" value="1"/>
</dbReference>
<dbReference type="InterPro" id="IPR004044">
    <property type="entry name" value="KH_dom_type_2"/>
</dbReference>
<proteinExistence type="inferred from homology"/>
<comment type="subunit">
    <text evidence="8">Part of the 30S ribosomal subunit. Forms a tight complex with proteins S10 and S14.</text>
</comment>
<evidence type="ECO:0000256" key="3">
    <source>
        <dbReference type="ARBA" id="ARBA00022884"/>
    </source>
</evidence>
<dbReference type="PROSITE" id="PS50823">
    <property type="entry name" value="KH_TYPE_2"/>
    <property type="match status" value="1"/>
</dbReference>
<accession>A0A2S8ST71</accession>
<name>A0A2S8ST71_9BACT</name>
<dbReference type="InterPro" id="IPR001351">
    <property type="entry name" value="Ribosomal_uS3_C"/>
</dbReference>
<dbReference type="GO" id="GO:0019843">
    <property type="term" value="F:rRNA binding"/>
    <property type="evidence" value="ECO:0007669"/>
    <property type="project" value="UniProtKB-UniRule"/>
</dbReference>
<dbReference type="GO" id="GO:0003729">
    <property type="term" value="F:mRNA binding"/>
    <property type="evidence" value="ECO:0007669"/>
    <property type="project" value="UniProtKB-UniRule"/>
</dbReference>
<dbReference type="Gene3D" id="3.30.1140.32">
    <property type="entry name" value="Ribosomal protein S3, C-terminal domain"/>
    <property type="match status" value="1"/>
</dbReference>
<evidence type="ECO:0000256" key="10">
    <source>
        <dbReference type="SAM" id="MobiDB-lite"/>
    </source>
</evidence>
<dbReference type="GO" id="GO:0006412">
    <property type="term" value="P:translation"/>
    <property type="evidence" value="ECO:0007669"/>
    <property type="project" value="UniProtKB-UniRule"/>
</dbReference>
<evidence type="ECO:0000259" key="11">
    <source>
        <dbReference type="PROSITE" id="PS50823"/>
    </source>
</evidence>
<dbReference type="FunCoup" id="A0A2S8ST71">
    <property type="interactions" value="492"/>
</dbReference>
<evidence type="ECO:0000313" key="12">
    <source>
        <dbReference type="EMBL" id="PQV63949.1"/>
    </source>
</evidence>
<evidence type="ECO:0000256" key="2">
    <source>
        <dbReference type="ARBA" id="ARBA00022730"/>
    </source>
</evidence>
<dbReference type="Pfam" id="PF07650">
    <property type="entry name" value="KH_2"/>
    <property type="match status" value="1"/>
</dbReference>
<dbReference type="InterPro" id="IPR005704">
    <property type="entry name" value="Ribosomal_uS3_bac-typ"/>
</dbReference>
<feature type="region of interest" description="Disordered" evidence="10">
    <location>
        <begin position="225"/>
        <end position="277"/>
    </location>
</feature>
<evidence type="ECO:0000256" key="1">
    <source>
        <dbReference type="ARBA" id="ARBA00010761"/>
    </source>
</evidence>
<dbReference type="CDD" id="cd02412">
    <property type="entry name" value="KH-II_30S_S3"/>
    <property type="match status" value="1"/>
</dbReference>
<evidence type="ECO:0000256" key="9">
    <source>
        <dbReference type="RuleBase" id="RU003624"/>
    </source>
</evidence>
<dbReference type="Gene3D" id="3.30.300.20">
    <property type="match status" value="1"/>
</dbReference>